<evidence type="ECO:0000313" key="3">
    <source>
        <dbReference type="EMBL" id="TWX70227.1"/>
    </source>
</evidence>
<sequence length="89" mass="10319">MNQKNRYCKNTFFTIIFCLVASLLMATSVFSKDIVSEDVDEIISLLNQQKYSTDYFQERLVTRLAAIDDSDQKIKLLIQSCVYSMFADQ</sequence>
<evidence type="ECO:0000313" key="2">
    <source>
        <dbReference type="EMBL" id="TWX60974.1"/>
    </source>
</evidence>
<protein>
    <submittedName>
        <fullName evidence="3">Uncharacterized protein</fullName>
    </submittedName>
</protein>
<dbReference type="RefSeq" id="WP_146798881.1">
    <property type="nucleotide sequence ID" value="NZ_VOLP01000008.1"/>
</dbReference>
<comment type="caution">
    <text evidence="3">The sequence shown here is derived from an EMBL/GenBank/DDBJ whole genome shotgun (WGS) entry which is preliminary data.</text>
</comment>
<name>A0A5C6QN55_9GAMM</name>
<gene>
    <name evidence="2" type="ORF">ESZ26_06165</name>
    <name evidence="3" type="ORF">ESZ27_03655</name>
</gene>
<feature type="chain" id="PRO_5023135648" evidence="1">
    <location>
        <begin position="32"/>
        <end position="89"/>
    </location>
</feature>
<dbReference type="EMBL" id="VOLQ01000005">
    <property type="protein sequence ID" value="TWX70227.1"/>
    <property type="molecule type" value="Genomic_DNA"/>
</dbReference>
<keyword evidence="4" id="KW-1185">Reference proteome</keyword>
<proteinExistence type="predicted"/>
<dbReference type="Proteomes" id="UP000321917">
    <property type="component" value="Unassembled WGS sequence"/>
</dbReference>
<feature type="signal peptide" evidence="1">
    <location>
        <begin position="1"/>
        <end position="31"/>
    </location>
</feature>
<evidence type="ECO:0000256" key="1">
    <source>
        <dbReference type="SAM" id="SignalP"/>
    </source>
</evidence>
<reference evidence="3 5" key="1">
    <citation type="submission" date="2019-07" db="EMBL/GenBank/DDBJ databases">
        <title>Genomes of sea-ice associated Colwellia species.</title>
        <authorList>
            <person name="Bowman J.P."/>
        </authorList>
    </citation>
    <scope>NUCLEOTIDE SEQUENCE [LARGE SCALE GENOMIC DNA]</scope>
    <source>
        <strain evidence="2 4">ACAM 607</strain>
        <strain evidence="3 5">IC036</strain>
    </source>
</reference>
<evidence type="ECO:0000313" key="5">
    <source>
        <dbReference type="Proteomes" id="UP000321917"/>
    </source>
</evidence>
<dbReference type="AlphaFoldDB" id="A0A5C6QN55"/>
<dbReference type="EMBL" id="VOLR01000007">
    <property type="protein sequence ID" value="TWX60974.1"/>
    <property type="molecule type" value="Genomic_DNA"/>
</dbReference>
<evidence type="ECO:0000313" key="4">
    <source>
        <dbReference type="Proteomes" id="UP000321525"/>
    </source>
</evidence>
<dbReference type="Proteomes" id="UP000321525">
    <property type="component" value="Unassembled WGS sequence"/>
</dbReference>
<accession>A0A5C6QN55</accession>
<organism evidence="3 5">
    <name type="scientific">Colwellia hornerae</name>
    <dbReference type="NCBI Taxonomy" id="89402"/>
    <lineage>
        <taxon>Bacteria</taxon>
        <taxon>Pseudomonadati</taxon>
        <taxon>Pseudomonadota</taxon>
        <taxon>Gammaproteobacteria</taxon>
        <taxon>Alteromonadales</taxon>
        <taxon>Colwelliaceae</taxon>
        <taxon>Colwellia</taxon>
    </lineage>
</organism>
<keyword evidence="1" id="KW-0732">Signal</keyword>